<evidence type="ECO:0000256" key="4">
    <source>
        <dbReference type="ARBA" id="ARBA00022840"/>
    </source>
</evidence>
<dbReference type="InterPro" id="IPR027417">
    <property type="entry name" value="P-loop_NTPase"/>
</dbReference>
<dbReference type="GO" id="GO:0003724">
    <property type="term" value="F:RNA helicase activity"/>
    <property type="evidence" value="ECO:0007669"/>
    <property type="project" value="InterPro"/>
</dbReference>
<dbReference type="GO" id="GO:0005524">
    <property type="term" value="F:ATP binding"/>
    <property type="evidence" value="ECO:0007669"/>
    <property type="project" value="UniProtKB-KW"/>
</dbReference>
<feature type="domain" description="Helicase C-terminal" evidence="10">
    <location>
        <begin position="223"/>
        <end position="385"/>
    </location>
</feature>
<dbReference type="GO" id="GO:0005829">
    <property type="term" value="C:cytosol"/>
    <property type="evidence" value="ECO:0007669"/>
    <property type="project" value="TreeGrafter"/>
</dbReference>
<dbReference type="PROSITE" id="PS51194">
    <property type="entry name" value="HELICASE_CTER"/>
    <property type="match status" value="1"/>
</dbReference>
<dbReference type="InterPro" id="IPR014001">
    <property type="entry name" value="Helicase_ATP-bd"/>
</dbReference>
<evidence type="ECO:0000256" key="2">
    <source>
        <dbReference type="ARBA" id="ARBA00022801"/>
    </source>
</evidence>
<dbReference type="InterPro" id="IPR050079">
    <property type="entry name" value="DEAD_box_RNA_helicase"/>
</dbReference>
<sequence length="433" mass="47860">MSFSSLNLDDRLLSGLITAGYETATPIQMAAIPALLSGKDVMAGAQTGTGKTAAFALPILHQLLAIREQNPLASDEIQPLRALVLVPTRELAQQVYKSFVKYGDDSGLTSAIAYGGVSINSQVNALTEGVDILVATPGRLLDLMHKGAVSLSKLQFLVFDEADRMLDMGFIIDIQRILKHVPRDRQTMLFSATFNEEIFTLSKNILKDPELIEVDARNTTASKVEQMVYVVDEDKKRELTSFMIGSKNWKQVLIFVRTREGADELAKEMCKDGIKTQSIHGDKSQGARERALEEFKEGKVRALVATDVAARGLDIQQLQYVINYELPYIAEDYIHRIGRTGRAGSEGLAVSLMSMGEEYLLEEIEAVLDDRVPQSWYPGYEPDLTKPVPKNKKNSRSAQKGRQKDRAYGTKTGNRSSANKGANNRSGGRNKRS</sequence>
<dbReference type="InterPro" id="IPR000629">
    <property type="entry name" value="RNA-helicase_DEAD-box_CS"/>
</dbReference>
<dbReference type="Pfam" id="PF00271">
    <property type="entry name" value="Helicase_C"/>
    <property type="match status" value="1"/>
</dbReference>
<dbReference type="GO" id="GO:0016787">
    <property type="term" value="F:hydrolase activity"/>
    <property type="evidence" value="ECO:0007669"/>
    <property type="project" value="UniProtKB-KW"/>
</dbReference>
<dbReference type="SMART" id="SM00490">
    <property type="entry name" value="HELICc"/>
    <property type="match status" value="1"/>
</dbReference>
<keyword evidence="1 7" id="KW-0547">Nucleotide-binding</keyword>
<feature type="region of interest" description="Disordered" evidence="8">
    <location>
        <begin position="379"/>
        <end position="433"/>
    </location>
</feature>
<dbReference type="HOGENOM" id="CLU_003041_28_3_6"/>
<proteinExistence type="inferred from homology"/>
<dbReference type="SUPFAM" id="SSF52540">
    <property type="entry name" value="P-loop containing nucleoside triphosphate hydrolases"/>
    <property type="match status" value="1"/>
</dbReference>
<protein>
    <submittedName>
        <fullName evidence="12">ATP-dependent RNA helicase</fullName>
    </submittedName>
</protein>
<dbReference type="PROSITE" id="PS51192">
    <property type="entry name" value="HELICASE_ATP_BIND_1"/>
    <property type="match status" value="1"/>
</dbReference>
<dbReference type="Gene3D" id="3.40.50.300">
    <property type="entry name" value="P-loop containing nucleotide triphosphate hydrolases"/>
    <property type="match status" value="2"/>
</dbReference>
<keyword evidence="13" id="KW-1185">Reference proteome</keyword>
<dbReference type="InterPro" id="IPR001650">
    <property type="entry name" value="Helicase_C-like"/>
</dbReference>
<evidence type="ECO:0000259" key="10">
    <source>
        <dbReference type="PROSITE" id="PS51194"/>
    </source>
</evidence>
<dbReference type="InterPro" id="IPR044742">
    <property type="entry name" value="DEAD/DEAH_RhlB"/>
</dbReference>
<dbReference type="CDD" id="cd00268">
    <property type="entry name" value="DEADc"/>
    <property type="match status" value="1"/>
</dbReference>
<dbReference type="KEGG" id="oai:OLEAN_C31960"/>
<dbReference type="OrthoDB" id="9808889at2"/>
<dbReference type="PROSITE" id="PS51195">
    <property type="entry name" value="Q_MOTIF"/>
    <property type="match status" value="1"/>
</dbReference>
<dbReference type="SMART" id="SM00487">
    <property type="entry name" value="DEXDc"/>
    <property type="match status" value="1"/>
</dbReference>
<dbReference type="CDD" id="cd18787">
    <property type="entry name" value="SF2_C_DEAD"/>
    <property type="match status" value="1"/>
</dbReference>
<dbReference type="InterPro" id="IPR014014">
    <property type="entry name" value="RNA_helicase_DEAD_Q_motif"/>
</dbReference>
<dbReference type="Proteomes" id="UP000032749">
    <property type="component" value="Chromosome"/>
</dbReference>
<dbReference type="FunFam" id="3.40.50.300:FF:000468">
    <property type="entry name" value="ATP-dependent RNA helicase RhlE"/>
    <property type="match status" value="1"/>
</dbReference>
<name>R4YQJ6_OLEAN</name>
<evidence type="ECO:0000256" key="1">
    <source>
        <dbReference type="ARBA" id="ARBA00022741"/>
    </source>
</evidence>
<feature type="domain" description="Helicase ATP-binding" evidence="9">
    <location>
        <begin position="32"/>
        <end position="212"/>
    </location>
</feature>
<dbReference type="AlphaFoldDB" id="R4YQJ6"/>
<dbReference type="PROSITE" id="PS00039">
    <property type="entry name" value="DEAD_ATP_HELICASE"/>
    <property type="match status" value="1"/>
</dbReference>
<evidence type="ECO:0000313" key="12">
    <source>
        <dbReference type="EMBL" id="CCK77372.1"/>
    </source>
</evidence>
<dbReference type="GO" id="GO:0003676">
    <property type="term" value="F:nucleic acid binding"/>
    <property type="evidence" value="ECO:0007669"/>
    <property type="project" value="InterPro"/>
</dbReference>
<organism evidence="12 13">
    <name type="scientific">Oleispira antarctica RB-8</name>
    <dbReference type="NCBI Taxonomy" id="698738"/>
    <lineage>
        <taxon>Bacteria</taxon>
        <taxon>Pseudomonadati</taxon>
        <taxon>Pseudomonadota</taxon>
        <taxon>Gammaproteobacteria</taxon>
        <taxon>Oceanospirillales</taxon>
        <taxon>Oceanospirillaceae</taxon>
        <taxon>Oleispira</taxon>
    </lineage>
</organism>
<dbReference type="PATRIC" id="fig|698738.3.peg.3322"/>
<gene>
    <name evidence="12" type="ORF">OLEAN_C31960</name>
</gene>
<dbReference type="PANTHER" id="PTHR47959:SF7">
    <property type="entry name" value="ATP-DEPENDENT RNA HELICASE DEAD BOX FAMILY"/>
    <property type="match status" value="1"/>
</dbReference>
<dbReference type="InterPro" id="IPR011545">
    <property type="entry name" value="DEAD/DEAH_box_helicase_dom"/>
</dbReference>
<dbReference type="Pfam" id="PF00270">
    <property type="entry name" value="DEAD"/>
    <property type="match status" value="1"/>
</dbReference>
<reference evidence="12 13" key="1">
    <citation type="journal article" date="2013" name="Nat. Commun.">
        <title>Genome sequence and functional genomic analysis of the oil-degrading bacterium Oleispira antarctica.</title>
        <authorList>
            <person name="Kube M."/>
            <person name="Chernikova T.N."/>
            <person name="Al-Ramahi Y."/>
            <person name="Beloqui A."/>
            <person name="Lopez-Cortez N."/>
            <person name="Guazzaroni M.E."/>
            <person name="Heipieper H.J."/>
            <person name="Klages S."/>
            <person name="Kotsyurbenko O.R."/>
            <person name="Langer I."/>
            <person name="Nechitaylo T.Y."/>
            <person name="Lunsdorf H."/>
            <person name="Fernandez M."/>
            <person name="Juarez S."/>
            <person name="Ciordia S."/>
            <person name="Singer A."/>
            <person name="Kagan O."/>
            <person name="Egorova O."/>
            <person name="Petit P.A."/>
            <person name="Stogios P."/>
            <person name="Kim Y."/>
            <person name="Tchigvintsev A."/>
            <person name="Flick R."/>
            <person name="Denaro R."/>
            <person name="Genovese M."/>
            <person name="Albar J.P."/>
            <person name="Reva O.N."/>
            <person name="Martinez-Gomariz M."/>
            <person name="Tran H."/>
            <person name="Ferrer M."/>
            <person name="Savchenko A."/>
            <person name="Yakunin A.F."/>
            <person name="Yakimov M.M."/>
            <person name="Golyshina O.V."/>
            <person name="Reinhardt R."/>
            <person name="Golyshin P.N."/>
        </authorList>
    </citation>
    <scope>NUCLEOTIDE SEQUENCE [LARGE SCALE GENOMIC DNA]</scope>
</reference>
<feature type="compositionally biased region" description="Polar residues" evidence="8">
    <location>
        <begin position="411"/>
        <end position="427"/>
    </location>
</feature>
<keyword evidence="4 7" id="KW-0067">ATP-binding</keyword>
<evidence type="ECO:0000256" key="3">
    <source>
        <dbReference type="ARBA" id="ARBA00022806"/>
    </source>
</evidence>
<evidence type="ECO:0000259" key="9">
    <source>
        <dbReference type="PROSITE" id="PS51192"/>
    </source>
</evidence>
<feature type="compositionally biased region" description="Basic residues" evidence="8">
    <location>
        <begin position="389"/>
        <end position="401"/>
    </location>
</feature>
<evidence type="ECO:0000256" key="6">
    <source>
        <dbReference type="PROSITE-ProRule" id="PRU00552"/>
    </source>
</evidence>
<evidence type="ECO:0000256" key="7">
    <source>
        <dbReference type="RuleBase" id="RU000492"/>
    </source>
</evidence>
<dbReference type="STRING" id="698738.OLEAN_C31960"/>
<evidence type="ECO:0000259" key="11">
    <source>
        <dbReference type="PROSITE" id="PS51195"/>
    </source>
</evidence>
<dbReference type="PANTHER" id="PTHR47959">
    <property type="entry name" value="ATP-DEPENDENT RNA HELICASE RHLE-RELATED"/>
    <property type="match status" value="1"/>
</dbReference>
<evidence type="ECO:0000313" key="13">
    <source>
        <dbReference type="Proteomes" id="UP000032749"/>
    </source>
</evidence>
<keyword evidence="3 7" id="KW-0347">Helicase</keyword>
<accession>R4YQJ6</accession>
<evidence type="ECO:0000256" key="8">
    <source>
        <dbReference type="SAM" id="MobiDB-lite"/>
    </source>
</evidence>
<feature type="short sequence motif" description="Q motif" evidence="6">
    <location>
        <begin position="1"/>
        <end position="29"/>
    </location>
</feature>
<dbReference type="EMBL" id="FO203512">
    <property type="protein sequence ID" value="CCK77372.1"/>
    <property type="molecule type" value="Genomic_DNA"/>
</dbReference>
<keyword evidence="2 7" id="KW-0378">Hydrolase</keyword>
<comment type="similarity">
    <text evidence="5 7">Belongs to the DEAD box helicase family.</text>
</comment>
<feature type="domain" description="DEAD-box RNA helicase Q" evidence="11">
    <location>
        <begin position="1"/>
        <end position="29"/>
    </location>
</feature>
<evidence type="ECO:0000256" key="5">
    <source>
        <dbReference type="ARBA" id="ARBA00038437"/>
    </source>
</evidence>